<dbReference type="Proteomes" id="UP001063166">
    <property type="component" value="Unassembled WGS sequence"/>
</dbReference>
<accession>A0A9P3US64</accession>
<proteinExistence type="predicted"/>
<evidence type="ECO:0000313" key="2">
    <source>
        <dbReference type="Proteomes" id="UP001063166"/>
    </source>
</evidence>
<protein>
    <submittedName>
        <fullName evidence="1">Uncharacterized protein</fullName>
    </submittedName>
</protein>
<organism evidence="1 2">
    <name type="scientific">Lyophyllum shimeji</name>
    <name type="common">Hon-shimeji</name>
    <name type="synonym">Tricholoma shimeji</name>
    <dbReference type="NCBI Taxonomy" id="47721"/>
    <lineage>
        <taxon>Eukaryota</taxon>
        <taxon>Fungi</taxon>
        <taxon>Dikarya</taxon>
        <taxon>Basidiomycota</taxon>
        <taxon>Agaricomycotina</taxon>
        <taxon>Agaricomycetes</taxon>
        <taxon>Agaricomycetidae</taxon>
        <taxon>Agaricales</taxon>
        <taxon>Tricholomatineae</taxon>
        <taxon>Lyophyllaceae</taxon>
        <taxon>Lyophyllum</taxon>
    </lineage>
</organism>
<keyword evidence="2" id="KW-1185">Reference proteome</keyword>
<dbReference type="AlphaFoldDB" id="A0A9P3US64"/>
<comment type="caution">
    <text evidence="1">The sequence shown here is derived from an EMBL/GenBank/DDBJ whole genome shotgun (WGS) entry which is preliminary data.</text>
</comment>
<name>A0A9P3US64_LYOSH</name>
<sequence>MNADGRAKGVRTAPKDSLDRDAAAFRYSSLCWAQCIIERPLLPGVSPFQPGNYNFGSALANTTVGLTNWSLTSYPSSFSVSLTAVANRKIDRLMSCHDQGSKSTFPPHPNILACGLSSAPLLRWLPYCAPRTDNGCEKNSSLFSQDCRIDSPFHFVRSLPHGDSSLILRRLDPATTKLRRPVLALCLASQSLKSSSGVRALRHSVLLSSGGESGMYGPPSGLSASSSRIKGAEEWYEKMFEPERMQLARTEQCLRRAQIGLVVSGTGSLDRTDCSVTSIWYMHSPPRGAVGRFIEERDEDTERTVEML</sequence>
<gene>
    <name evidence="1" type="ORF">LshimejAT787_3800130</name>
</gene>
<evidence type="ECO:0000313" key="1">
    <source>
        <dbReference type="EMBL" id="GLB45924.1"/>
    </source>
</evidence>
<dbReference type="EMBL" id="BRPK01000038">
    <property type="protein sequence ID" value="GLB45924.1"/>
    <property type="molecule type" value="Genomic_DNA"/>
</dbReference>
<reference evidence="1" key="1">
    <citation type="submission" date="2022-07" db="EMBL/GenBank/DDBJ databases">
        <title>The genome of Lyophyllum shimeji provides insight into the initial evolution of ectomycorrhizal fungal genome.</title>
        <authorList>
            <person name="Kobayashi Y."/>
            <person name="Shibata T."/>
            <person name="Hirakawa H."/>
            <person name="Shigenobu S."/>
            <person name="Nishiyama T."/>
            <person name="Yamada A."/>
            <person name="Hasebe M."/>
            <person name="Kawaguchi M."/>
        </authorList>
    </citation>
    <scope>NUCLEOTIDE SEQUENCE</scope>
    <source>
        <strain evidence="1">AT787</strain>
    </source>
</reference>